<dbReference type="RefSeq" id="WP_160417212.1">
    <property type="nucleotide sequence ID" value="NZ_WTKP01000001.1"/>
</dbReference>
<dbReference type="Gene3D" id="3.40.50.1000">
    <property type="entry name" value="HAD superfamily/HAD-like"/>
    <property type="match status" value="1"/>
</dbReference>
<keyword evidence="3" id="KW-1185">Reference proteome</keyword>
<dbReference type="SUPFAM" id="SSF81660">
    <property type="entry name" value="Metal cation-transporting ATPase, ATP-binding domain N"/>
    <property type="match status" value="1"/>
</dbReference>
<gene>
    <name evidence="2" type="ORF">GPM19_02190</name>
</gene>
<dbReference type="EMBL" id="WTKP01000001">
    <property type="protein sequence ID" value="MWJ27024.1"/>
    <property type="molecule type" value="Genomic_DNA"/>
</dbReference>
<dbReference type="GO" id="GO:0055070">
    <property type="term" value="P:copper ion homeostasis"/>
    <property type="evidence" value="ECO:0007669"/>
    <property type="project" value="TreeGrafter"/>
</dbReference>
<dbReference type="InterPro" id="IPR023299">
    <property type="entry name" value="ATPase_P-typ_cyto_dom_N"/>
</dbReference>
<comment type="caution">
    <text evidence="2">The sequence shown here is derived from an EMBL/GenBank/DDBJ whole genome shotgun (WGS) entry which is preliminary data.</text>
</comment>
<evidence type="ECO:0000313" key="2">
    <source>
        <dbReference type="EMBL" id="MWJ27024.1"/>
    </source>
</evidence>
<dbReference type="GO" id="GO:0016020">
    <property type="term" value="C:membrane"/>
    <property type="evidence" value="ECO:0007669"/>
    <property type="project" value="TreeGrafter"/>
</dbReference>
<reference evidence="2 3" key="1">
    <citation type="submission" date="2019-12" db="EMBL/GenBank/DDBJ databases">
        <title>Halomonas rutogse sp. nov. isolated from two lakes on Tibetan Plateau.</title>
        <authorList>
            <person name="Gao P."/>
        </authorList>
    </citation>
    <scope>NUCLEOTIDE SEQUENCE [LARGE SCALE GENOMIC DNA]</scope>
    <source>
        <strain evidence="2 3">ZH2S</strain>
    </source>
</reference>
<dbReference type="PANTHER" id="PTHR43520">
    <property type="entry name" value="ATP7, ISOFORM B"/>
    <property type="match status" value="1"/>
</dbReference>
<dbReference type="InterPro" id="IPR023214">
    <property type="entry name" value="HAD_sf"/>
</dbReference>
<dbReference type="AlphaFoldDB" id="A0A7X3GYR4"/>
<dbReference type="Proteomes" id="UP000437638">
    <property type="component" value="Unassembled WGS sequence"/>
</dbReference>
<dbReference type="PANTHER" id="PTHR43520:SF8">
    <property type="entry name" value="P-TYPE CU(+) TRANSPORTER"/>
    <property type="match status" value="1"/>
</dbReference>
<evidence type="ECO:0000256" key="1">
    <source>
        <dbReference type="ARBA" id="ARBA00022967"/>
    </source>
</evidence>
<dbReference type="GO" id="GO:0000166">
    <property type="term" value="F:nucleotide binding"/>
    <property type="evidence" value="ECO:0007669"/>
    <property type="project" value="InterPro"/>
</dbReference>
<organism evidence="2 3">
    <name type="scientific">Vreelandella zhuhanensis</name>
    <dbReference type="NCBI Taxonomy" id="2684210"/>
    <lineage>
        <taxon>Bacteria</taxon>
        <taxon>Pseudomonadati</taxon>
        <taxon>Pseudomonadota</taxon>
        <taxon>Gammaproteobacteria</taxon>
        <taxon>Oceanospirillales</taxon>
        <taxon>Halomonadaceae</taxon>
        <taxon>Vreelandella</taxon>
    </lineage>
</organism>
<name>A0A7X3GYR4_9GAMM</name>
<accession>A0A7X3GYR4</accession>
<protein>
    <submittedName>
        <fullName evidence="2">Uncharacterized protein</fullName>
    </submittedName>
</protein>
<keyword evidence="1" id="KW-1278">Translocase</keyword>
<sequence>MFRFAAVIENFKKVTILIIDKTGTLAKGRPELEHAEDFDAFSADEVLRLAISLDQRSEHPLAHAKSV</sequence>
<dbReference type="Gene3D" id="3.40.1110.10">
    <property type="entry name" value="Calcium-transporting ATPase, cytoplasmic domain N"/>
    <property type="match status" value="1"/>
</dbReference>
<dbReference type="GO" id="GO:0005507">
    <property type="term" value="F:copper ion binding"/>
    <property type="evidence" value="ECO:0007669"/>
    <property type="project" value="TreeGrafter"/>
</dbReference>
<evidence type="ECO:0000313" key="3">
    <source>
        <dbReference type="Proteomes" id="UP000437638"/>
    </source>
</evidence>
<proteinExistence type="predicted"/>
<dbReference type="GO" id="GO:0043682">
    <property type="term" value="F:P-type divalent copper transporter activity"/>
    <property type="evidence" value="ECO:0007669"/>
    <property type="project" value="TreeGrafter"/>
</dbReference>